<name>A0A511T5X3_MYXFU</name>
<feature type="transmembrane region" description="Helical" evidence="1">
    <location>
        <begin position="12"/>
        <end position="32"/>
    </location>
</feature>
<dbReference type="Proteomes" id="UP000183760">
    <property type="component" value="Unassembled WGS sequence"/>
</dbReference>
<protein>
    <recommendedName>
        <fullName evidence="6">YcxB-like protein domain-containing protein</fullName>
    </recommendedName>
</protein>
<gene>
    <name evidence="2" type="ORF">MFU01_46060</name>
    <name evidence="3" type="ORF">SAMN05443572_109223</name>
</gene>
<reference evidence="2 5" key="2">
    <citation type="submission" date="2019-07" db="EMBL/GenBank/DDBJ databases">
        <title>Whole genome shotgun sequence of Myxococcus fulvus NBRC 100333.</title>
        <authorList>
            <person name="Hosoyama A."/>
            <person name="Uohara A."/>
            <person name="Ohji S."/>
            <person name="Ichikawa N."/>
        </authorList>
    </citation>
    <scope>NUCLEOTIDE SEQUENCE [LARGE SCALE GENOMIC DNA]</scope>
    <source>
        <strain evidence="2 5">NBRC 100333</strain>
    </source>
</reference>
<keyword evidence="1" id="KW-0472">Membrane</keyword>
<evidence type="ECO:0000313" key="5">
    <source>
        <dbReference type="Proteomes" id="UP000321514"/>
    </source>
</evidence>
<proteinExistence type="predicted"/>
<evidence type="ECO:0000313" key="4">
    <source>
        <dbReference type="Proteomes" id="UP000183760"/>
    </source>
</evidence>
<evidence type="ECO:0000313" key="2">
    <source>
        <dbReference type="EMBL" id="GEN09569.1"/>
    </source>
</evidence>
<dbReference type="EMBL" id="BJXR01000034">
    <property type="protein sequence ID" value="GEN09569.1"/>
    <property type="molecule type" value="Genomic_DNA"/>
</dbReference>
<evidence type="ECO:0008006" key="6">
    <source>
        <dbReference type="Google" id="ProtNLM"/>
    </source>
</evidence>
<accession>A0A511T5X3</accession>
<sequence>MASLSQSGPPVALFLPLAVAWFAFVMWVLSWVSGWRGLARNFGTDTGDRPESMRWLRSARLGLASYDCCLWVGGDERGLYLRPVLPLRLSHASLRIPWSEIRAWERKKFLFWWSDTLHLGPTRLRLKVPSSAMESLTPYLEACRDGFVQTRLR</sequence>
<dbReference type="RefSeq" id="WP_074957521.1">
    <property type="nucleotide sequence ID" value="NZ_BJXR01000034.1"/>
</dbReference>
<dbReference type="STRING" id="1334629.MFUL124B02_17975"/>
<keyword evidence="1" id="KW-1133">Transmembrane helix</keyword>
<evidence type="ECO:0000313" key="3">
    <source>
        <dbReference type="EMBL" id="SEU33038.1"/>
    </source>
</evidence>
<keyword evidence="1" id="KW-0812">Transmembrane</keyword>
<dbReference type="Proteomes" id="UP000321514">
    <property type="component" value="Unassembled WGS sequence"/>
</dbReference>
<dbReference type="EMBL" id="FOIB01000009">
    <property type="protein sequence ID" value="SEU33038.1"/>
    <property type="molecule type" value="Genomic_DNA"/>
</dbReference>
<dbReference type="OrthoDB" id="5383389at2"/>
<organism evidence="2 5">
    <name type="scientific">Myxococcus fulvus</name>
    <dbReference type="NCBI Taxonomy" id="33"/>
    <lineage>
        <taxon>Bacteria</taxon>
        <taxon>Pseudomonadati</taxon>
        <taxon>Myxococcota</taxon>
        <taxon>Myxococcia</taxon>
        <taxon>Myxococcales</taxon>
        <taxon>Cystobacterineae</taxon>
        <taxon>Myxococcaceae</taxon>
        <taxon>Myxococcus</taxon>
    </lineage>
</organism>
<dbReference type="AlphaFoldDB" id="A0A511T5X3"/>
<keyword evidence="4" id="KW-1185">Reference proteome</keyword>
<evidence type="ECO:0000256" key="1">
    <source>
        <dbReference type="SAM" id="Phobius"/>
    </source>
</evidence>
<comment type="caution">
    <text evidence="2">The sequence shown here is derived from an EMBL/GenBank/DDBJ whole genome shotgun (WGS) entry which is preliminary data.</text>
</comment>
<reference evidence="3 4" key="1">
    <citation type="submission" date="2016-10" db="EMBL/GenBank/DDBJ databases">
        <authorList>
            <person name="Varghese N."/>
            <person name="Submissions S."/>
        </authorList>
    </citation>
    <scope>NUCLEOTIDE SEQUENCE [LARGE SCALE GENOMIC DNA]</scope>
    <source>
        <strain evidence="3 4">DSM 16525</strain>
    </source>
</reference>